<gene>
    <name evidence="1" type="ORF">ACFU0X_10515</name>
</gene>
<accession>A0ABW6JEF9</accession>
<protein>
    <submittedName>
        <fullName evidence="1">Uncharacterized protein</fullName>
    </submittedName>
</protein>
<dbReference type="EMBL" id="JBHVBU010000021">
    <property type="protein sequence ID" value="MFE7963471.1"/>
    <property type="molecule type" value="Genomic_DNA"/>
</dbReference>
<organism evidence="1 2">
    <name type="scientific">Streptomyces cellulosae</name>
    <dbReference type="NCBI Taxonomy" id="1968"/>
    <lineage>
        <taxon>Bacteria</taxon>
        <taxon>Bacillati</taxon>
        <taxon>Actinomycetota</taxon>
        <taxon>Actinomycetes</taxon>
        <taxon>Kitasatosporales</taxon>
        <taxon>Streptomycetaceae</taxon>
        <taxon>Streptomyces</taxon>
    </lineage>
</organism>
<comment type="caution">
    <text evidence="1">The sequence shown here is derived from an EMBL/GenBank/DDBJ whole genome shotgun (WGS) entry which is preliminary data.</text>
</comment>
<name>A0ABW6JEF9_STRCE</name>
<proteinExistence type="predicted"/>
<dbReference type="RefSeq" id="WP_381726271.1">
    <property type="nucleotide sequence ID" value="NZ_JBHVBU010000021.1"/>
</dbReference>
<evidence type="ECO:0000313" key="2">
    <source>
        <dbReference type="Proteomes" id="UP001600650"/>
    </source>
</evidence>
<keyword evidence="2" id="KW-1185">Reference proteome</keyword>
<sequence>MRTSVPITTRTGLDVLALYADVYATRHDLRPPTGYRAFRLGLGPVLMVPEGFEIPPNEDNNVRVVDTIGNGHPAISFSGDEETAYCACCVTITGCWTRDVRAALPEHGLKVVLEPANFSTVSLYLP</sequence>
<evidence type="ECO:0000313" key="1">
    <source>
        <dbReference type="EMBL" id="MFE7963471.1"/>
    </source>
</evidence>
<reference evidence="1 2" key="1">
    <citation type="submission" date="2024-09" db="EMBL/GenBank/DDBJ databases">
        <title>The Natural Products Discovery Center: Release of the First 8490 Sequenced Strains for Exploring Actinobacteria Biosynthetic Diversity.</title>
        <authorList>
            <person name="Kalkreuter E."/>
            <person name="Kautsar S.A."/>
            <person name="Yang D."/>
            <person name="Bader C.D."/>
            <person name="Teijaro C.N."/>
            <person name="Fluegel L."/>
            <person name="Davis C.M."/>
            <person name="Simpson J.R."/>
            <person name="Lauterbach L."/>
            <person name="Steele A.D."/>
            <person name="Gui C."/>
            <person name="Meng S."/>
            <person name="Li G."/>
            <person name="Viehrig K."/>
            <person name="Ye F."/>
            <person name="Su P."/>
            <person name="Kiefer A.F."/>
            <person name="Nichols A."/>
            <person name="Cepeda A.J."/>
            <person name="Yan W."/>
            <person name="Fan B."/>
            <person name="Jiang Y."/>
            <person name="Adhikari A."/>
            <person name="Zheng C.-J."/>
            <person name="Schuster L."/>
            <person name="Cowan T.M."/>
            <person name="Smanski M.J."/>
            <person name="Chevrette M.G."/>
            <person name="De Carvalho L.P.S."/>
            <person name="Shen B."/>
        </authorList>
    </citation>
    <scope>NUCLEOTIDE SEQUENCE [LARGE SCALE GENOMIC DNA]</scope>
    <source>
        <strain evidence="1 2">NPDC057399</strain>
    </source>
</reference>
<dbReference type="Proteomes" id="UP001600650">
    <property type="component" value="Unassembled WGS sequence"/>
</dbReference>